<protein>
    <recommendedName>
        <fullName evidence="1">SnoaL-like domain-containing protein</fullName>
    </recommendedName>
</protein>
<dbReference type="Gene3D" id="3.10.450.50">
    <property type="match status" value="1"/>
</dbReference>
<dbReference type="Proteomes" id="UP000196655">
    <property type="component" value="Unassembled WGS sequence"/>
</dbReference>
<keyword evidence="3" id="KW-1185">Reference proteome</keyword>
<dbReference type="OrthoDB" id="8686501at2"/>
<dbReference type="SUPFAM" id="SSF54427">
    <property type="entry name" value="NTF2-like"/>
    <property type="match status" value="1"/>
</dbReference>
<dbReference type="EMBL" id="NHON01000021">
    <property type="protein sequence ID" value="OWJ66685.1"/>
    <property type="molecule type" value="Genomic_DNA"/>
</dbReference>
<comment type="caution">
    <text evidence="2">The sequence shown here is derived from an EMBL/GenBank/DDBJ whole genome shotgun (WGS) entry which is preliminary data.</text>
</comment>
<dbReference type="CDD" id="cd00531">
    <property type="entry name" value="NTF2_like"/>
    <property type="match status" value="1"/>
</dbReference>
<sequence>MIRPAVWPSRASGARDPAMVDLDRLVAIEAIRSLQSRYVRLADSKDWGALARLFLPHGTFMVHDLEGRLQLVLTGREQIIERLSHTIGGGATIHHLLSYEIEIEAPARAHGVWAMEDWVDLSGENGSGEGVAQFRALHGCGHYHVDYEMMDDAWHIATQRLYRTRLDIVR</sequence>
<organism evidence="2 3">
    <name type="scientific">Inquilinus limosus</name>
    <dbReference type="NCBI Taxonomy" id="171674"/>
    <lineage>
        <taxon>Bacteria</taxon>
        <taxon>Pseudomonadati</taxon>
        <taxon>Pseudomonadota</taxon>
        <taxon>Alphaproteobacteria</taxon>
        <taxon>Rhodospirillales</taxon>
        <taxon>Rhodospirillaceae</taxon>
        <taxon>Inquilinus</taxon>
    </lineage>
</organism>
<dbReference type="InterPro" id="IPR037401">
    <property type="entry name" value="SnoaL-like"/>
</dbReference>
<dbReference type="InterPro" id="IPR032710">
    <property type="entry name" value="NTF2-like_dom_sf"/>
</dbReference>
<gene>
    <name evidence="2" type="ORF">BWR60_13625</name>
</gene>
<dbReference type="AlphaFoldDB" id="A0A211ZN33"/>
<feature type="domain" description="SnoaL-like" evidence="1">
    <location>
        <begin position="24"/>
        <end position="158"/>
    </location>
</feature>
<evidence type="ECO:0000259" key="1">
    <source>
        <dbReference type="Pfam" id="PF13577"/>
    </source>
</evidence>
<name>A0A211ZN33_9PROT</name>
<evidence type="ECO:0000313" key="2">
    <source>
        <dbReference type="EMBL" id="OWJ66685.1"/>
    </source>
</evidence>
<dbReference type="Pfam" id="PF13577">
    <property type="entry name" value="SnoaL_4"/>
    <property type="match status" value="1"/>
</dbReference>
<proteinExistence type="predicted"/>
<accession>A0A211ZN33</accession>
<reference evidence="3" key="1">
    <citation type="submission" date="2017-05" db="EMBL/GenBank/DDBJ databases">
        <authorList>
            <person name="Macchi M."/>
            <person name="Festa S."/>
            <person name="Coppotelli B.M."/>
            <person name="Morelli I.S."/>
        </authorList>
    </citation>
    <scope>NUCLEOTIDE SEQUENCE [LARGE SCALE GENOMIC DNA]</scope>
    <source>
        <strain evidence="3">I</strain>
    </source>
</reference>
<evidence type="ECO:0000313" key="3">
    <source>
        <dbReference type="Proteomes" id="UP000196655"/>
    </source>
</evidence>